<protein>
    <recommendedName>
        <fullName evidence="3">YolD-like protein</fullName>
    </recommendedName>
</protein>
<comment type="caution">
    <text evidence="1">The sequence shown here is derived from an EMBL/GenBank/DDBJ whole genome shotgun (WGS) entry which is preliminary data.</text>
</comment>
<reference evidence="1 2" key="1">
    <citation type="submission" date="2011-04" db="EMBL/GenBank/DDBJ databases">
        <title>The Genome Sequence of Clostridium citroniae WAL-19142.</title>
        <authorList>
            <consortium name="The Broad Institute Genome Sequencing Platform"/>
            <person name="Earl A."/>
            <person name="Ward D."/>
            <person name="Feldgarden M."/>
            <person name="Gevers D."/>
            <person name="Warren Y.A."/>
            <person name="Tyrrell K.L."/>
            <person name="Citron D.M."/>
            <person name="Goldstein E.J."/>
            <person name="Daigneault M."/>
            <person name="Allen-Vercoe E."/>
            <person name="Young S.K."/>
            <person name="Zeng Q."/>
            <person name="Gargeya S."/>
            <person name="Fitzgerald M."/>
            <person name="Haas B."/>
            <person name="Abouelleil A."/>
            <person name="Alvarado L."/>
            <person name="Arachchi H.M."/>
            <person name="Berlin A."/>
            <person name="Brown A."/>
            <person name="Chapman S.B."/>
            <person name="Chen Z."/>
            <person name="Dunbar C."/>
            <person name="Freedman E."/>
            <person name="Gearin G."/>
            <person name="Gellesch M."/>
            <person name="Goldberg J."/>
            <person name="Griggs A."/>
            <person name="Gujja S."/>
            <person name="Heilman E.R."/>
            <person name="Heiman D."/>
            <person name="Howarth C."/>
            <person name="Larson L."/>
            <person name="Lui A."/>
            <person name="MacDonald P.J."/>
            <person name="Mehta T."/>
            <person name="Montmayeur A."/>
            <person name="Murphy C."/>
            <person name="Neiman D."/>
            <person name="Pearson M."/>
            <person name="Priest M."/>
            <person name="Roberts A."/>
            <person name="Saif S."/>
            <person name="Shea T."/>
            <person name="Shenoy N."/>
            <person name="Sisk P."/>
            <person name="Stolte C."/>
            <person name="Sykes S."/>
            <person name="White J."/>
            <person name="Yandava C."/>
            <person name="Wortman J."/>
            <person name="Nusbaum C."/>
            <person name="Birren B."/>
        </authorList>
    </citation>
    <scope>NUCLEOTIDE SEQUENCE [LARGE SCALE GENOMIC DNA]</scope>
    <source>
        <strain evidence="1 2">WAL-19142</strain>
    </source>
</reference>
<sequence>MIRKEEDDPQCYDDIINLPRHVSLSRPQMAVSDRAAQFSPFAALTGYESAVKETARLTDRRIELNEDEKETLDQKLLIIKECLKGQLKERPSVSVTYFVPDEKKEGGHYATVTGSIKQLSEYKNLLVLWDGTGIPLSDIADIDGEIFWPMER</sequence>
<name>A0A0J9C0M7_9FIRM</name>
<gene>
    <name evidence="1" type="ORF">HMPREF9470_03412</name>
</gene>
<dbReference type="EMBL" id="ADLK01000025">
    <property type="protein sequence ID" value="KMW17931.1"/>
    <property type="molecule type" value="Genomic_DNA"/>
</dbReference>
<evidence type="ECO:0000313" key="2">
    <source>
        <dbReference type="Proteomes" id="UP000037392"/>
    </source>
</evidence>
<proteinExistence type="predicted"/>
<dbReference type="RefSeq" id="WP_048930290.1">
    <property type="nucleotide sequence ID" value="NZ_KQ235879.1"/>
</dbReference>
<organism evidence="1 2">
    <name type="scientific">[Clostridium] citroniae WAL-19142</name>
    <dbReference type="NCBI Taxonomy" id="742734"/>
    <lineage>
        <taxon>Bacteria</taxon>
        <taxon>Bacillati</taxon>
        <taxon>Bacillota</taxon>
        <taxon>Clostridia</taxon>
        <taxon>Lachnospirales</taxon>
        <taxon>Lachnospiraceae</taxon>
        <taxon>Enterocloster</taxon>
    </lineage>
</organism>
<dbReference type="Proteomes" id="UP000037392">
    <property type="component" value="Unassembled WGS sequence"/>
</dbReference>
<dbReference type="GeneID" id="93165571"/>
<accession>A0A0J9C0M7</accession>
<dbReference type="AlphaFoldDB" id="A0A0J9C0M7"/>
<evidence type="ECO:0008006" key="3">
    <source>
        <dbReference type="Google" id="ProtNLM"/>
    </source>
</evidence>
<evidence type="ECO:0000313" key="1">
    <source>
        <dbReference type="EMBL" id="KMW17931.1"/>
    </source>
</evidence>
<dbReference type="PATRIC" id="fig|742734.4.peg.3659"/>
<dbReference type="OrthoDB" id="361760at2"/>